<protein>
    <submittedName>
        <fullName evidence="3">Uncharacterized protein</fullName>
    </submittedName>
</protein>
<evidence type="ECO:0000256" key="2">
    <source>
        <dbReference type="SAM" id="Phobius"/>
    </source>
</evidence>
<sequence length="163" mass="16958">MRPLPDPPPPGPDGQRALDENARRLLAAVEDALAAPTSHRDDSPLPTVGPTPPVTQPGHPPMTQQQTDIGRTALYCGVATVPPGLVAALLMLASGHANPAVIGIVCAAPAALAVPIIALAKLLKGSQPAPDVQVRIHGDVRVDQRTVRTSNRGVWAKTNNKEN</sequence>
<evidence type="ECO:0000256" key="1">
    <source>
        <dbReference type="SAM" id="MobiDB-lite"/>
    </source>
</evidence>
<name>A0A7X0LSV1_9ACTN</name>
<gene>
    <name evidence="3" type="ORF">HNQ79_006611</name>
</gene>
<dbReference type="EMBL" id="JACHEM010000038">
    <property type="protein sequence ID" value="MBB6440098.1"/>
    <property type="molecule type" value="Genomic_DNA"/>
</dbReference>
<evidence type="ECO:0000313" key="4">
    <source>
        <dbReference type="Proteomes" id="UP000540423"/>
    </source>
</evidence>
<feature type="transmembrane region" description="Helical" evidence="2">
    <location>
        <begin position="100"/>
        <end position="120"/>
    </location>
</feature>
<dbReference type="Proteomes" id="UP000540423">
    <property type="component" value="Unassembled WGS sequence"/>
</dbReference>
<dbReference type="AlphaFoldDB" id="A0A7X0LSV1"/>
<dbReference type="RefSeq" id="WP_185036561.1">
    <property type="nucleotide sequence ID" value="NZ_JACHEM010000038.1"/>
</dbReference>
<keyword evidence="2" id="KW-0812">Transmembrane</keyword>
<feature type="region of interest" description="Disordered" evidence="1">
    <location>
        <begin position="31"/>
        <end position="65"/>
    </location>
</feature>
<reference evidence="3 4" key="1">
    <citation type="submission" date="2020-08" db="EMBL/GenBank/DDBJ databases">
        <title>Genomic Encyclopedia of Type Strains, Phase IV (KMG-IV): sequencing the most valuable type-strain genomes for metagenomic binning, comparative biology and taxonomic classification.</title>
        <authorList>
            <person name="Goeker M."/>
        </authorList>
    </citation>
    <scope>NUCLEOTIDE SEQUENCE [LARGE SCALE GENOMIC DNA]</scope>
    <source>
        <strain evidence="3 4">DSM 40141</strain>
    </source>
</reference>
<feature type="transmembrane region" description="Helical" evidence="2">
    <location>
        <begin position="72"/>
        <end position="94"/>
    </location>
</feature>
<evidence type="ECO:0000313" key="3">
    <source>
        <dbReference type="EMBL" id="MBB6440098.1"/>
    </source>
</evidence>
<comment type="caution">
    <text evidence="3">The sequence shown here is derived from an EMBL/GenBank/DDBJ whole genome shotgun (WGS) entry which is preliminary data.</text>
</comment>
<organism evidence="3 4">
    <name type="scientific">Streptomyces candidus</name>
    <dbReference type="NCBI Taxonomy" id="67283"/>
    <lineage>
        <taxon>Bacteria</taxon>
        <taxon>Bacillati</taxon>
        <taxon>Actinomycetota</taxon>
        <taxon>Actinomycetes</taxon>
        <taxon>Kitasatosporales</taxon>
        <taxon>Streptomycetaceae</taxon>
        <taxon>Streptomyces</taxon>
    </lineage>
</organism>
<accession>A0A7X0LSV1</accession>
<proteinExistence type="predicted"/>
<keyword evidence="4" id="KW-1185">Reference proteome</keyword>
<feature type="compositionally biased region" description="Pro residues" evidence="1">
    <location>
        <begin position="47"/>
        <end position="60"/>
    </location>
</feature>
<keyword evidence="2" id="KW-0472">Membrane</keyword>
<keyword evidence="2" id="KW-1133">Transmembrane helix</keyword>